<dbReference type="Proteomes" id="UP000824125">
    <property type="component" value="Unassembled WGS sequence"/>
</dbReference>
<reference evidence="2" key="1">
    <citation type="submission" date="2020-10" db="EMBL/GenBank/DDBJ databases">
        <authorList>
            <person name="Gilroy R."/>
        </authorList>
    </citation>
    <scope>NUCLEOTIDE SEQUENCE</scope>
    <source>
        <strain evidence="2">CHK176-6737</strain>
    </source>
</reference>
<dbReference type="AlphaFoldDB" id="A0A9D1SP38"/>
<sequence length="357" mass="41608">MYTKQPKKLLILNILEILKQYTDEAHRLSQKEIADFLKNEYMMPVERKAVKRNLSDLIEYGYPIEYRETVRMMPNKKTGVLEENHIYSDFYFARDFSEAELRLLIDSLLFSKHIPNSHCRQLIQKLENLSSRYFKAKTKHICTLPPNHLENKQLFYTVDILDEAIEKERQVQFFYAAYAADKKLHPKLDGNGNPRVYTINPYQIVATNGRYYLICNNDAYDNLSNYRIDRITDIQLLGTPAKPKREVKGMENGLDLSKHMAEHIYMFAGKSVRAQFIAEKYIISDILDYFGDKVTFSNETDDKITVSVTVNEQDMRLWAMQYALQVRVTAPQALADAVKSDIRKAAERYGVLTQPAE</sequence>
<gene>
    <name evidence="2" type="ORF">IAD23_06265</name>
</gene>
<proteinExistence type="predicted"/>
<dbReference type="InterPro" id="IPR051534">
    <property type="entry name" value="CBASS_pafABC_assoc_protein"/>
</dbReference>
<evidence type="ECO:0000313" key="3">
    <source>
        <dbReference type="Proteomes" id="UP000824125"/>
    </source>
</evidence>
<dbReference type="PANTHER" id="PTHR34580">
    <property type="match status" value="1"/>
</dbReference>
<feature type="domain" description="WYL" evidence="1">
    <location>
        <begin position="158"/>
        <end position="235"/>
    </location>
</feature>
<dbReference type="PANTHER" id="PTHR34580:SF1">
    <property type="entry name" value="PROTEIN PAFC"/>
    <property type="match status" value="1"/>
</dbReference>
<reference evidence="2" key="2">
    <citation type="journal article" date="2021" name="PeerJ">
        <title>Extensive microbial diversity within the chicken gut microbiome revealed by metagenomics and culture.</title>
        <authorList>
            <person name="Gilroy R."/>
            <person name="Ravi A."/>
            <person name="Getino M."/>
            <person name="Pursley I."/>
            <person name="Horton D.L."/>
            <person name="Alikhan N.F."/>
            <person name="Baker D."/>
            <person name="Gharbi K."/>
            <person name="Hall N."/>
            <person name="Watson M."/>
            <person name="Adriaenssens E.M."/>
            <person name="Foster-Nyarko E."/>
            <person name="Jarju S."/>
            <person name="Secka A."/>
            <person name="Antonio M."/>
            <person name="Oren A."/>
            <person name="Chaudhuri R.R."/>
            <person name="La Ragione R."/>
            <person name="Hildebrand F."/>
            <person name="Pallen M.J."/>
        </authorList>
    </citation>
    <scope>NUCLEOTIDE SEQUENCE</scope>
    <source>
        <strain evidence="2">CHK176-6737</strain>
    </source>
</reference>
<name>A0A9D1SP38_9FIRM</name>
<dbReference type="EMBL" id="DVNM01000033">
    <property type="protein sequence ID" value="HIU69543.1"/>
    <property type="molecule type" value="Genomic_DNA"/>
</dbReference>
<comment type="caution">
    <text evidence="2">The sequence shown here is derived from an EMBL/GenBank/DDBJ whole genome shotgun (WGS) entry which is preliminary data.</text>
</comment>
<dbReference type="Pfam" id="PF13280">
    <property type="entry name" value="WYL"/>
    <property type="match status" value="1"/>
</dbReference>
<evidence type="ECO:0000313" key="2">
    <source>
        <dbReference type="EMBL" id="HIU69543.1"/>
    </source>
</evidence>
<dbReference type="PROSITE" id="PS52050">
    <property type="entry name" value="WYL"/>
    <property type="match status" value="1"/>
</dbReference>
<evidence type="ECO:0000259" key="1">
    <source>
        <dbReference type="Pfam" id="PF13280"/>
    </source>
</evidence>
<accession>A0A9D1SP38</accession>
<protein>
    <submittedName>
        <fullName evidence="2">WYL domain-containing protein</fullName>
    </submittedName>
</protein>
<organism evidence="2 3">
    <name type="scientific">Candidatus Scybalenecus merdavium</name>
    <dbReference type="NCBI Taxonomy" id="2840939"/>
    <lineage>
        <taxon>Bacteria</taxon>
        <taxon>Bacillati</taxon>
        <taxon>Bacillota</taxon>
        <taxon>Clostridia</taxon>
        <taxon>Eubacteriales</taxon>
        <taxon>Oscillospiraceae</taxon>
        <taxon>Oscillospiraceae incertae sedis</taxon>
        <taxon>Candidatus Scybalenecus</taxon>
    </lineage>
</organism>
<dbReference type="InterPro" id="IPR026881">
    <property type="entry name" value="WYL_dom"/>
</dbReference>